<dbReference type="PATRIC" id="fig|136857.5.peg.181"/>
<protein>
    <submittedName>
        <fullName evidence="4">CsbD-like protein</fullName>
    </submittedName>
</protein>
<organism evidence="4 5">
    <name type="scientific">Corynebacterium testudinoris</name>
    <dbReference type="NCBI Taxonomy" id="136857"/>
    <lineage>
        <taxon>Bacteria</taxon>
        <taxon>Bacillati</taxon>
        <taxon>Actinomycetota</taxon>
        <taxon>Actinomycetes</taxon>
        <taxon>Mycobacteriales</taxon>
        <taxon>Corynebacteriaceae</taxon>
        <taxon>Corynebacterium</taxon>
    </lineage>
</organism>
<dbReference type="AlphaFoldDB" id="A0A0G3H2Q0"/>
<dbReference type="Gene3D" id="1.10.1470.10">
    <property type="entry name" value="YjbJ"/>
    <property type="match status" value="1"/>
</dbReference>
<feature type="region of interest" description="Disordered" evidence="2">
    <location>
        <begin position="1"/>
        <end position="45"/>
    </location>
</feature>
<feature type="compositionally biased region" description="Basic and acidic residues" evidence="2">
    <location>
        <begin position="1"/>
        <end position="19"/>
    </location>
</feature>
<evidence type="ECO:0000313" key="4">
    <source>
        <dbReference type="EMBL" id="AKK07651.1"/>
    </source>
</evidence>
<feature type="domain" description="CsbD-like" evidence="3">
    <location>
        <begin position="4"/>
        <end position="54"/>
    </location>
</feature>
<proteinExistence type="inferred from homology"/>
<reference evidence="5" key="2">
    <citation type="submission" date="2015-05" db="EMBL/GenBank/DDBJ databases">
        <title>Complete genome sequence of Corynebacterium testudinoris DSM 44614, recovered from necrotic lesions in the mouth of a tortoise.</title>
        <authorList>
            <person name="Ruckert C."/>
            <person name="Albersmeier A."/>
            <person name="Winkler A."/>
            <person name="Tauch A."/>
        </authorList>
    </citation>
    <scope>NUCLEOTIDE SEQUENCE [LARGE SCALE GENOMIC DNA]</scope>
    <source>
        <strain evidence="5">DSM 44614</strain>
    </source>
</reference>
<dbReference type="InterPro" id="IPR036629">
    <property type="entry name" value="YjbJ_sf"/>
</dbReference>
<accession>A0A0G3H2Q0</accession>
<dbReference type="Pfam" id="PF05532">
    <property type="entry name" value="CsbD"/>
    <property type="match status" value="1"/>
</dbReference>
<evidence type="ECO:0000256" key="2">
    <source>
        <dbReference type="SAM" id="MobiDB-lite"/>
    </source>
</evidence>
<dbReference type="EMBL" id="CP011545">
    <property type="protein sequence ID" value="AKK07651.1"/>
    <property type="molecule type" value="Genomic_DNA"/>
</dbReference>
<dbReference type="Proteomes" id="UP000035540">
    <property type="component" value="Chromosome"/>
</dbReference>
<evidence type="ECO:0000256" key="1">
    <source>
        <dbReference type="ARBA" id="ARBA00009129"/>
    </source>
</evidence>
<feature type="compositionally biased region" description="Basic and acidic residues" evidence="2">
    <location>
        <begin position="26"/>
        <end position="45"/>
    </location>
</feature>
<gene>
    <name evidence="4" type="ORF">CTEST_00925</name>
</gene>
<sequence length="68" mass="7272">MGDFENKAQDLGGKAKEGFGEAVGNEELRDEGRADQVKSDIKEKASEAGDAIKDGVNKVIGSFKDDKK</sequence>
<dbReference type="RefSeq" id="WP_047252140.1">
    <property type="nucleotide sequence ID" value="NZ_CP011545.1"/>
</dbReference>
<reference evidence="4 5" key="1">
    <citation type="journal article" date="2015" name="Genome Announc.">
        <title>Complete Genome Sequence of the Type Strain Corynebacterium testudinoris DSM 44614, Recovered from Necrotic Lesions in the Mouth of a Tortoise.</title>
        <authorList>
            <person name="Ruckert C."/>
            <person name="Kriete M."/>
            <person name="Jaenicke S."/>
            <person name="Winkler A."/>
            <person name="Tauch A."/>
        </authorList>
    </citation>
    <scope>NUCLEOTIDE SEQUENCE [LARGE SCALE GENOMIC DNA]</scope>
    <source>
        <strain evidence="4 5">DSM 44614</strain>
    </source>
</reference>
<dbReference type="InterPro" id="IPR008462">
    <property type="entry name" value="CsbD"/>
</dbReference>
<keyword evidence="5" id="KW-1185">Reference proteome</keyword>
<dbReference type="SUPFAM" id="SSF69047">
    <property type="entry name" value="Hypothetical protein YjbJ"/>
    <property type="match status" value="1"/>
</dbReference>
<dbReference type="KEGG" id="cted:CTEST_00925"/>
<dbReference type="STRING" id="136857.CTEST_00925"/>
<comment type="similarity">
    <text evidence="1">Belongs to the UPF0337 (CsbD) family.</text>
</comment>
<evidence type="ECO:0000313" key="5">
    <source>
        <dbReference type="Proteomes" id="UP000035540"/>
    </source>
</evidence>
<name>A0A0G3H2Q0_9CORY</name>
<dbReference type="OrthoDB" id="4419830at2"/>
<evidence type="ECO:0000259" key="3">
    <source>
        <dbReference type="Pfam" id="PF05532"/>
    </source>
</evidence>